<sequence length="116" mass="13483">MVLALLEPETSNTFNLTTEDRIEMYTTDSESLLSFHMSSLPYETLYFLLGSQEFIEAQPCSADDRVRWYLENGLFREAMLYANKHEASLKSLDAVDIGKRYLGSLIEQRRFHVFDT</sequence>
<evidence type="ECO:0000313" key="2">
    <source>
        <dbReference type="Proteomes" id="UP000271098"/>
    </source>
</evidence>
<accession>A0A183EZC3</accession>
<proteinExistence type="predicted"/>
<protein>
    <submittedName>
        <fullName evidence="3">Vps39_2 domain-containing protein</fullName>
    </submittedName>
</protein>
<reference evidence="1 2" key="2">
    <citation type="submission" date="2018-11" db="EMBL/GenBank/DDBJ databases">
        <authorList>
            <consortium name="Pathogen Informatics"/>
        </authorList>
    </citation>
    <scope>NUCLEOTIDE SEQUENCE [LARGE SCALE GENOMIC DNA]</scope>
</reference>
<evidence type="ECO:0000313" key="3">
    <source>
        <dbReference type="WBParaSite" id="GPUH_0002634401-mRNA-1"/>
    </source>
</evidence>
<keyword evidence="2" id="KW-1185">Reference proteome</keyword>
<dbReference type="EMBL" id="UYRT01109953">
    <property type="protein sequence ID" value="VDN45379.1"/>
    <property type="molecule type" value="Genomic_DNA"/>
</dbReference>
<gene>
    <name evidence="1" type="ORF">GPUH_LOCUS26315</name>
</gene>
<dbReference type="AlphaFoldDB" id="A0A183EZC3"/>
<organism evidence="3">
    <name type="scientific">Gongylonema pulchrum</name>
    <dbReference type="NCBI Taxonomy" id="637853"/>
    <lineage>
        <taxon>Eukaryota</taxon>
        <taxon>Metazoa</taxon>
        <taxon>Ecdysozoa</taxon>
        <taxon>Nematoda</taxon>
        <taxon>Chromadorea</taxon>
        <taxon>Rhabditida</taxon>
        <taxon>Spirurina</taxon>
        <taxon>Spiruromorpha</taxon>
        <taxon>Spiruroidea</taxon>
        <taxon>Gongylonematidae</taxon>
        <taxon>Gongylonema</taxon>
    </lineage>
</organism>
<dbReference type="WBParaSite" id="GPUH_0002634401-mRNA-1">
    <property type="protein sequence ID" value="GPUH_0002634401-mRNA-1"/>
    <property type="gene ID" value="GPUH_0002634401"/>
</dbReference>
<name>A0A183EZC3_9BILA</name>
<reference evidence="3" key="1">
    <citation type="submission" date="2016-06" db="UniProtKB">
        <authorList>
            <consortium name="WormBaseParasite"/>
        </authorList>
    </citation>
    <scope>IDENTIFICATION</scope>
</reference>
<dbReference type="OrthoDB" id="244107at2759"/>
<evidence type="ECO:0000313" key="1">
    <source>
        <dbReference type="EMBL" id="VDN45379.1"/>
    </source>
</evidence>
<dbReference type="Proteomes" id="UP000271098">
    <property type="component" value="Unassembled WGS sequence"/>
</dbReference>